<organism evidence="3">
    <name type="scientific">marine sediment metagenome</name>
    <dbReference type="NCBI Taxonomy" id="412755"/>
    <lineage>
        <taxon>unclassified sequences</taxon>
        <taxon>metagenomes</taxon>
        <taxon>ecological metagenomes</taxon>
    </lineage>
</organism>
<feature type="transmembrane region" description="Helical" evidence="2">
    <location>
        <begin position="28"/>
        <end position="49"/>
    </location>
</feature>
<keyword evidence="2" id="KW-1133">Transmembrane helix</keyword>
<dbReference type="PANTHER" id="PTHR43057:SF1">
    <property type="entry name" value="ARSENICAL-RESISTANCE PROTEIN 3"/>
    <property type="match status" value="1"/>
</dbReference>
<reference evidence="3" key="1">
    <citation type="journal article" date="2014" name="Front. Microbiol.">
        <title>High frequency of phylogenetically diverse reductive dehalogenase-homologous genes in deep subseafloor sedimentary metagenomes.</title>
        <authorList>
            <person name="Kawai M."/>
            <person name="Futagami T."/>
            <person name="Toyoda A."/>
            <person name="Takaki Y."/>
            <person name="Nishi S."/>
            <person name="Hori S."/>
            <person name="Arai W."/>
            <person name="Tsubouchi T."/>
            <person name="Morono Y."/>
            <person name="Uchiyama I."/>
            <person name="Ito T."/>
            <person name="Fujiyama A."/>
            <person name="Inagaki F."/>
            <person name="Takami H."/>
        </authorList>
    </citation>
    <scope>NUCLEOTIDE SEQUENCE</scope>
    <source>
        <strain evidence="3">Expedition CK06-06</strain>
    </source>
</reference>
<evidence type="ECO:0000256" key="2">
    <source>
        <dbReference type="SAM" id="Phobius"/>
    </source>
</evidence>
<keyword evidence="1" id="KW-0813">Transport</keyword>
<dbReference type="PANTHER" id="PTHR43057">
    <property type="entry name" value="ARSENITE EFFLUX TRANSPORTER"/>
    <property type="match status" value="1"/>
</dbReference>
<dbReference type="InterPro" id="IPR004706">
    <property type="entry name" value="Arsenical-R_Acr3"/>
</dbReference>
<evidence type="ECO:0000256" key="1">
    <source>
        <dbReference type="ARBA" id="ARBA00022448"/>
    </source>
</evidence>
<name>X0Z8X2_9ZZZZ</name>
<evidence type="ECO:0000313" key="3">
    <source>
        <dbReference type="EMBL" id="GAG65649.1"/>
    </source>
</evidence>
<dbReference type="GO" id="GO:0015297">
    <property type="term" value="F:antiporter activity"/>
    <property type="evidence" value="ECO:0007669"/>
    <property type="project" value="InterPro"/>
</dbReference>
<evidence type="ECO:0008006" key="4">
    <source>
        <dbReference type="Google" id="ProtNLM"/>
    </source>
</evidence>
<dbReference type="InterPro" id="IPR038770">
    <property type="entry name" value="Na+/solute_symporter_sf"/>
</dbReference>
<dbReference type="AlphaFoldDB" id="X0Z8X2"/>
<gene>
    <name evidence="3" type="ORF">S01H4_14950</name>
</gene>
<dbReference type="GO" id="GO:0015105">
    <property type="term" value="F:arsenite transmembrane transporter activity"/>
    <property type="evidence" value="ECO:0007669"/>
    <property type="project" value="TreeGrafter"/>
</dbReference>
<feature type="transmembrane region" description="Helical" evidence="2">
    <location>
        <begin position="61"/>
        <end position="83"/>
    </location>
</feature>
<sequence length="122" mass="12855">MSIIALLATLVVLFTLQGYLIIELPAIIGMIAVGIFVNILVVFVATYIAGRVMNLTYEDAAPAAIIAGSNHFEVAIAVATTLFGVTSGASLATVVGLLTEVPFMLILVQLCKATKGTFRRKL</sequence>
<protein>
    <recommendedName>
        <fullName evidence="4">Arsenical-resistance protein</fullName>
    </recommendedName>
</protein>
<feature type="transmembrane region" description="Helical" evidence="2">
    <location>
        <begin position="89"/>
        <end position="111"/>
    </location>
</feature>
<dbReference type="GO" id="GO:0005886">
    <property type="term" value="C:plasma membrane"/>
    <property type="evidence" value="ECO:0007669"/>
    <property type="project" value="TreeGrafter"/>
</dbReference>
<keyword evidence="2" id="KW-0472">Membrane</keyword>
<dbReference type="GO" id="GO:0015104">
    <property type="term" value="F:antimonite transmembrane transporter activity"/>
    <property type="evidence" value="ECO:0007669"/>
    <property type="project" value="TreeGrafter"/>
</dbReference>
<comment type="caution">
    <text evidence="3">The sequence shown here is derived from an EMBL/GenBank/DDBJ whole genome shotgun (WGS) entry which is preliminary data.</text>
</comment>
<accession>X0Z8X2</accession>
<keyword evidence="2" id="KW-0812">Transmembrane</keyword>
<proteinExistence type="predicted"/>
<dbReference type="EMBL" id="BART01006553">
    <property type="protein sequence ID" value="GAG65649.1"/>
    <property type="molecule type" value="Genomic_DNA"/>
</dbReference>
<dbReference type="Gene3D" id="1.20.1530.20">
    <property type="match status" value="1"/>
</dbReference>